<dbReference type="InterPro" id="IPR008258">
    <property type="entry name" value="Transglycosylase_SLT_dom_1"/>
</dbReference>
<dbReference type="Pfam" id="PF00497">
    <property type="entry name" value="SBP_bac_3"/>
    <property type="match status" value="1"/>
</dbReference>
<evidence type="ECO:0000313" key="11">
    <source>
        <dbReference type="EMBL" id="MDT0498887.1"/>
    </source>
</evidence>
<feature type="domain" description="Solute-binding protein family 3/N-terminal" evidence="10">
    <location>
        <begin position="45"/>
        <end position="268"/>
    </location>
</feature>
<evidence type="ECO:0000256" key="4">
    <source>
        <dbReference type="ARBA" id="ARBA00023136"/>
    </source>
</evidence>
<comment type="caution">
    <text evidence="11">The sequence shown here is derived from an EMBL/GenBank/DDBJ whole genome shotgun (WGS) entry which is preliminary data.</text>
</comment>
<dbReference type="Gene3D" id="3.40.190.10">
    <property type="entry name" value="Periplasmic binding protein-like II"/>
    <property type="match status" value="2"/>
</dbReference>
<organism evidence="11 12">
    <name type="scientific">Banduia mediterranea</name>
    <dbReference type="NCBI Taxonomy" id="3075609"/>
    <lineage>
        <taxon>Bacteria</taxon>
        <taxon>Pseudomonadati</taxon>
        <taxon>Pseudomonadota</taxon>
        <taxon>Gammaproteobacteria</taxon>
        <taxon>Nevskiales</taxon>
        <taxon>Algiphilaceae</taxon>
        <taxon>Banduia</taxon>
    </lineage>
</organism>
<dbReference type="HAMAP" id="MF_02016">
    <property type="entry name" value="MltF"/>
    <property type="match status" value="1"/>
</dbReference>
<comment type="similarity">
    <text evidence="1">Belongs to the transglycosylase Slt family.</text>
</comment>
<keyword evidence="3 8" id="KW-0732">Signal</keyword>
<evidence type="ECO:0000256" key="7">
    <source>
        <dbReference type="ARBA" id="ARBA00023316"/>
    </source>
</evidence>
<evidence type="ECO:0000256" key="8">
    <source>
        <dbReference type="HAMAP-Rule" id="MF_02016"/>
    </source>
</evidence>
<accession>A0ABU2WM04</accession>
<comment type="similarity">
    <text evidence="2">Belongs to the bacterial solute-binding protein 3 family.</text>
</comment>
<evidence type="ECO:0000256" key="6">
    <source>
        <dbReference type="ARBA" id="ARBA00023239"/>
    </source>
</evidence>
<dbReference type="EMBL" id="JAVRIC010000028">
    <property type="protein sequence ID" value="MDT0498887.1"/>
    <property type="molecule type" value="Genomic_DNA"/>
</dbReference>
<keyword evidence="4 8" id="KW-0472">Membrane</keyword>
<evidence type="ECO:0000256" key="2">
    <source>
        <dbReference type="ARBA" id="ARBA00010333"/>
    </source>
</evidence>
<evidence type="ECO:0000313" key="12">
    <source>
        <dbReference type="Proteomes" id="UP001254608"/>
    </source>
</evidence>
<reference evidence="11 12" key="1">
    <citation type="submission" date="2023-09" db="EMBL/GenBank/DDBJ databases">
        <authorList>
            <person name="Rey-Velasco X."/>
        </authorList>
    </citation>
    <scope>NUCLEOTIDE SEQUENCE [LARGE SCALE GENOMIC DNA]</scope>
    <source>
        <strain evidence="11 12">W345</strain>
    </source>
</reference>
<dbReference type="PROSITE" id="PS00922">
    <property type="entry name" value="TRANSGLYCOSYLASE"/>
    <property type="match status" value="1"/>
</dbReference>
<dbReference type="InterPro" id="IPR001638">
    <property type="entry name" value="Solute-binding_3/MltF_N"/>
</dbReference>
<evidence type="ECO:0000256" key="9">
    <source>
        <dbReference type="SAM" id="MobiDB-lite"/>
    </source>
</evidence>
<gene>
    <name evidence="8 11" type="primary">mltF</name>
    <name evidence="11" type="ORF">RM530_16190</name>
</gene>
<feature type="compositionally biased region" description="Pro residues" evidence="9">
    <location>
        <begin position="466"/>
        <end position="476"/>
    </location>
</feature>
<keyword evidence="5 8" id="KW-0998">Cell outer membrane</keyword>
<dbReference type="InterPro" id="IPR000189">
    <property type="entry name" value="Transglyc_AS"/>
</dbReference>
<comment type="similarity">
    <text evidence="8">In the C-terminal section; belongs to the transglycosylase Slt family.</text>
</comment>
<comment type="similarity">
    <text evidence="8">In the N-terminal section; belongs to the bacterial solute-binding protein 3 family.</text>
</comment>
<feature type="region of interest" description="LT domain" evidence="8">
    <location>
        <begin position="269"/>
        <end position="493"/>
    </location>
</feature>
<dbReference type="Pfam" id="PF01464">
    <property type="entry name" value="SLT"/>
    <property type="match status" value="1"/>
</dbReference>
<dbReference type="EC" id="4.2.2.n1" evidence="8"/>
<dbReference type="Proteomes" id="UP001254608">
    <property type="component" value="Unassembled WGS sequence"/>
</dbReference>
<dbReference type="CDD" id="cd01009">
    <property type="entry name" value="PBP2_YfhD_N"/>
    <property type="match status" value="1"/>
</dbReference>
<feature type="active site" evidence="8">
    <location>
        <position position="315"/>
    </location>
</feature>
<keyword evidence="7 8" id="KW-0961">Cell wall biogenesis/degradation</keyword>
<dbReference type="InterPro" id="IPR023703">
    <property type="entry name" value="MltF"/>
</dbReference>
<dbReference type="GO" id="GO:0016829">
    <property type="term" value="F:lyase activity"/>
    <property type="evidence" value="ECO:0007669"/>
    <property type="project" value="UniProtKB-KW"/>
</dbReference>
<evidence type="ECO:0000256" key="5">
    <source>
        <dbReference type="ARBA" id="ARBA00023237"/>
    </source>
</evidence>
<dbReference type="SMART" id="SM00062">
    <property type="entry name" value="PBPb"/>
    <property type="match status" value="1"/>
</dbReference>
<comment type="catalytic activity">
    <reaction evidence="8">
        <text>Exolytic cleavage of the (1-&gt;4)-beta-glycosidic linkage between N-acetylmuramic acid (MurNAc) and N-acetylglucosamine (GlcNAc) residues in peptidoglycan, from either the reducing or the non-reducing ends of the peptidoglycan chains, with concomitant formation of a 1,6-anhydrobond in the MurNAc residue.</text>
        <dbReference type="EC" id="4.2.2.n1"/>
    </reaction>
</comment>
<evidence type="ECO:0000256" key="3">
    <source>
        <dbReference type="ARBA" id="ARBA00022729"/>
    </source>
</evidence>
<dbReference type="PANTHER" id="PTHR35936">
    <property type="entry name" value="MEMBRANE-BOUND LYTIC MUREIN TRANSGLYCOSYLASE F"/>
    <property type="match status" value="1"/>
</dbReference>
<dbReference type="RefSeq" id="WP_311366298.1">
    <property type="nucleotide sequence ID" value="NZ_JAVRIC010000028.1"/>
</dbReference>
<comment type="subcellular location">
    <subcellularLocation>
        <location evidence="8">Cell outer membrane</location>
        <topology evidence="8">Peripheral membrane protein</topology>
    </subcellularLocation>
    <text evidence="8">Attached to the inner leaflet of the outer membrane.</text>
</comment>
<dbReference type="NCBIfam" id="NF008112">
    <property type="entry name" value="PRK10859.1"/>
    <property type="match status" value="1"/>
</dbReference>
<dbReference type="SUPFAM" id="SSF53850">
    <property type="entry name" value="Periplasmic binding protein-like II"/>
    <property type="match status" value="1"/>
</dbReference>
<dbReference type="InterPro" id="IPR023346">
    <property type="entry name" value="Lysozyme-like_dom_sf"/>
</dbReference>
<comment type="function">
    <text evidence="8">Murein-degrading enzyme that degrades murein glycan strands and insoluble, high-molecular weight murein sacculi, with the concomitant formation of a 1,6-anhydromuramoyl product. Lytic transglycosylases (LTs) play an integral role in the metabolism of the peptidoglycan (PG) sacculus. Their lytic action creates space within the PG sacculus to allow for its expansion as well as for the insertion of various structures such as secretion systems and flagella.</text>
</comment>
<comment type="caution">
    <text evidence="8">Lacks conserved residue(s) required for the propagation of feature annotation.</text>
</comment>
<dbReference type="SUPFAM" id="SSF53955">
    <property type="entry name" value="Lysozyme-like"/>
    <property type="match status" value="1"/>
</dbReference>
<keyword evidence="12" id="KW-1185">Reference proteome</keyword>
<dbReference type="PANTHER" id="PTHR35936:SF32">
    <property type="entry name" value="MEMBRANE-BOUND LYTIC MUREIN TRANSGLYCOSYLASE F"/>
    <property type="match status" value="1"/>
</dbReference>
<sequence>MKLRISPTIVIGKLIVLAIIAGIVLPITTCSPKVSIFEQVRSTGTLRVATVNSPTTYYTGPLGDEGFEYDLAKGFAEALDVKLDLIVLDTVADVLEAVRTGGAQLGAAGLAVTENRRDYLRFTTPLRTIVPQLVYRMGENRPRDIDDLDESRQLVVVKDSAHAEWLERLKRDHPDLAWEETDEFESEDLLVQVVEGRIGYTVANSDLVTINQRYYPQLRVAFALADKQDLAWALPSDAGPLFDAAQAYLNQLGETELGWLHDRYFGHIDRVGYLGAVALATHAESRLPRYRADFEAAAEKYGLDWRLLAAVGYQESVWDPEATSTTGVRGLMQITAQTAEFLGVADRLDPAEAIDGAARYLQSLRDRLPDEVQEPDRSWMMLAAYNMGMGHIIDVRKLTAAQGGDPNRWPDVRSRLPLLMQPKYYRELKYGYARGREAVAYVGNIRTYYDMLVWITGGPQKLQNEPSPPPKPPQEPPDTGKPFDPLGIDTPVL</sequence>
<keyword evidence="6 8" id="KW-0456">Lyase</keyword>
<dbReference type="Gene3D" id="1.10.530.10">
    <property type="match status" value="1"/>
</dbReference>
<proteinExistence type="inferred from homology"/>
<feature type="region of interest" description="Disordered" evidence="9">
    <location>
        <begin position="460"/>
        <end position="493"/>
    </location>
</feature>
<evidence type="ECO:0000259" key="10">
    <source>
        <dbReference type="SMART" id="SM00062"/>
    </source>
</evidence>
<comment type="domain">
    <text evidence="8">The N-terminal domain does not have lytic activity and probably modulates enzymatic activity. The C-terminal domain is the catalytic active domain.</text>
</comment>
<protein>
    <recommendedName>
        <fullName evidence="8">Membrane-bound lytic murein transglycosylase F</fullName>
        <ecNumber evidence="8">4.2.2.n1</ecNumber>
    </recommendedName>
    <alternativeName>
        <fullName evidence="8">Murein lyase F</fullName>
    </alternativeName>
</protein>
<name>A0ABU2WM04_9GAMM</name>
<dbReference type="CDD" id="cd13403">
    <property type="entry name" value="MLTF-like"/>
    <property type="match status" value="1"/>
</dbReference>
<evidence type="ECO:0000256" key="1">
    <source>
        <dbReference type="ARBA" id="ARBA00007734"/>
    </source>
</evidence>